<dbReference type="Proteomes" id="UP001497516">
    <property type="component" value="Chromosome 4"/>
</dbReference>
<accession>A0AAV2EGM3</accession>
<organism evidence="1 2">
    <name type="scientific">Linum trigynum</name>
    <dbReference type="NCBI Taxonomy" id="586398"/>
    <lineage>
        <taxon>Eukaryota</taxon>
        <taxon>Viridiplantae</taxon>
        <taxon>Streptophyta</taxon>
        <taxon>Embryophyta</taxon>
        <taxon>Tracheophyta</taxon>
        <taxon>Spermatophyta</taxon>
        <taxon>Magnoliopsida</taxon>
        <taxon>eudicotyledons</taxon>
        <taxon>Gunneridae</taxon>
        <taxon>Pentapetalae</taxon>
        <taxon>rosids</taxon>
        <taxon>fabids</taxon>
        <taxon>Malpighiales</taxon>
        <taxon>Linaceae</taxon>
        <taxon>Linum</taxon>
    </lineage>
</organism>
<dbReference type="EMBL" id="OZ034817">
    <property type="protein sequence ID" value="CAL1385113.1"/>
    <property type="molecule type" value="Genomic_DNA"/>
</dbReference>
<dbReference type="AlphaFoldDB" id="A0AAV2EGM3"/>
<reference evidence="1 2" key="1">
    <citation type="submission" date="2024-04" db="EMBL/GenBank/DDBJ databases">
        <authorList>
            <person name="Fracassetti M."/>
        </authorList>
    </citation>
    <scope>NUCLEOTIDE SEQUENCE [LARGE SCALE GENOMIC DNA]</scope>
</reference>
<evidence type="ECO:0000313" key="2">
    <source>
        <dbReference type="Proteomes" id="UP001497516"/>
    </source>
</evidence>
<evidence type="ECO:0000313" key="1">
    <source>
        <dbReference type="EMBL" id="CAL1385113.1"/>
    </source>
</evidence>
<name>A0AAV2EGM3_9ROSI</name>
<gene>
    <name evidence="1" type="ORF">LTRI10_LOCUS26273</name>
</gene>
<protein>
    <submittedName>
        <fullName evidence="1">Uncharacterized protein</fullName>
    </submittedName>
</protein>
<sequence length="75" mass="8169">MARYEPQCGSGNKQQQLQPVDVVFNLNRNGAMRNSLSAEQQGAFFSANDLVQGQTFISAAIRESARPIIKNSVAV</sequence>
<proteinExistence type="predicted"/>
<keyword evidence="2" id="KW-1185">Reference proteome</keyword>